<dbReference type="EMBL" id="ML995908">
    <property type="protein sequence ID" value="KAF2764864.1"/>
    <property type="molecule type" value="Genomic_DNA"/>
</dbReference>
<evidence type="ECO:0000313" key="3">
    <source>
        <dbReference type="Proteomes" id="UP000799436"/>
    </source>
</evidence>
<dbReference type="Gene3D" id="1.10.510.10">
    <property type="entry name" value="Transferase(Phosphotransferase) domain 1"/>
    <property type="match status" value="1"/>
</dbReference>
<protein>
    <submittedName>
        <fullName evidence="2">Kinase domain-containing protein</fullName>
    </submittedName>
</protein>
<accession>A0A6G1KXU0</accession>
<reference evidence="2" key="1">
    <citation type="journal article" date="2020" name="Stud. Mycol.">
        <title>101 Dothideomycetes genomes: a test case for predicting lifestyles and emergence of pathogens.</title>
        <authorList>
            <person name="Haridas S."/>
            <person name="Albert R."/>
            <person name="Binder M."/>
            <person name="Bloem J."/>
            <person name="Labutti K."/>
            <person name="Salamov A."/>
            <person name="Andreopoulos B."/>
            <person name="Baker S."/>
            <person name="Barry K."/>
            <person name="Bills G."/>
            <person name="Bluhm B."/>
            <person name="Cannon C."/>
            <person name="Castanera R."/>
            <person name="Culley D."/>
            <person name="Daum C."/>
            <person name="Ezra D."/>
            <person name="Gonzalez J."/>
            <person name="Henrissat B."/>
            <person name="Kuo A."/>
            <person name="Liang C."/>
            <person name="Lipzen A."/>
            <person name="Lutzoni F."/>
            <person name="Magnuson J."/>
            <person name="Mondo S."/>
            <person name="Nolan M."/>
            <person name="Ohm R."/>
            <person name="Pangilinan J."/>
            <person name="Park H.-J."/>
            <person name="Ramirez L."/>
            <person name="Alfaro M."/>
            <person name="Sun H."/>
            <person name="Tritt A."/>
            <person name="Yoshinaga Y."/>
            <person name="Zwiers L.-H."/>
            <person name="Turgeon B."/>
            <person name="Goodwin S."/>
            <person name="Spatafora J."/>
            <person name="Crous P."/>
            <person name="Grigoriev I."/>
        </authorList>
    </citation>
    <scope>NUCLEOTIDE SEQUENCE</scope>
    <source>
        <strain evidence="2">CBS 116005</strain>
    </source>
</reference>
<proteinExistence type="predicted"/>
<dbReference type="GO" id="GO:0005634">
    <property type="term" value="C:nucleus"/>
    <property type="evidence" value="ECO:0007669"/>
    <property type="project" value="TreeGrafter"/>
</dbReference>
<dbReference type="Proteomes" id="UP000799436">
    <property type="component" value="Unassembled WGS sequence"/>
</dbReference>
<evidence type="ECO:0000259" key="1">
    <source>
        <dbReference type="PROSITE" id="PS50011"/>
    </source>
</evidence>
<dbReference type="Pfam" id="PF00069">
    <property type="entry name" value="Pkinase"/>
    <property type="match status" value="1"/>
</dbReference>
<gene>
    <name evidence="2" type="ORF">EJ03DRAFT_391839</name>
</gene>
<dbReference type="PANTHER" id="PTHR44167:SF24">
    <property type="entry name" value="SERINE_THREONINE-PROTEIN KINASE CHK2"/>
    <property type="match status" value="1"/>
</dbReference>
<keyword evidence="3" id="KW-1185">Reference proteome</keyword>
<keyword evidence="2" id="KW-0418">Kinase</keyword>
<evidence type="ECO:0000313" key="2">
    <source>
        <dbReference type="EMBL" id="KAF2764864.1"/>
    </source>
</evidence>
<name>A0A6G1KXU0_9PEZI</name>
<sequence>MFRNSIRMAHSSSRPCPDYIGESGLKYQFQQIVQRRPETGSVWIAQAQNRKYILKERPHPNIRLPRDSVPGQRILVYDYLSHKFLELARNELAFRDKKSILKQTLQGLAELHNSDIVHLDVKPDNIVVETSTNTDRMPTIDAVQVTDIENAVWLKPGLNVSGALVGNDNWRSPEAHLRAKLHKPADMYSFEVVCIYAMLGRIVFGRDADFEYHESLDIDPPVIRLQRQVSVFGDEAGYQGLRRHLSDDPRHCLLLDVMWEDRGAPHTPYTHFSTWPGVEDDAFRDLVLKLMNLDPSSRITASEALQHPWFAEAEASLEFHGLGAIVPTLHTDARSDFTADGG</sequence>
<dbReference type="AlphaFoldDB" id="A0A6G1KXU0"/>
<dbReference type="SMART" id="SM00220">
    <property type="entry name" value="S_TKc"/>
    <property type="match status" value="1"/>
</dbReference>
<dbReference type="SUPFAM" id="SSF56112">
    <property type="entry name" value="Protein kinase-like (PK-like)"/>
    <property type="match status" value="1"/>
</dbReference>
<dbReference type="PROSITE" id="PS00108">
    <property type="entry name" value="PROTEIN_KINASE_ST"/>
    <property type="match status" value="1"/>
</dbReference>
<dbReference type="GO" id="GO:0044773">
    <property type="term" value="P:mitotic DNA damage checkpoint signaling"/>
    <property type="evidence" value="ECO:0007669"/>
    <property type="project" value="TreeGrafter"/>
</dbReference>
<dbReference type="PROSITE" id="PS50011">
    <property type="entry name" value="PROTEIN_KINASE_DOM"/>
    <property type="match status" value="1"/>
</dbReference>
<keyword evidence="2" id="KW-0808">Transferase</keyword>
<dbReference type="InterPro" id="IPR011009">
    <property type="entry name" value="Kinase-like_dom_sf"/>
</dbReference>
<dbReference type="OrthoDB" id="4062651at2759"/>
<dbReference type="GO" id="GO:0004674">
    <property type="term" value="F:protein serine/threonine kinase activity"/>
    <property type="evidence" value="ECO:0007669"/>
    <property type="project" value="TreeGrafter"/>
</dbReference>
<organism evidence="2 3">
    <name type="scientific">Teratosphaeria nubilosa</name>
    <dbReference type="NCBI Taxonomy" id="161662"/>
    <lineage>
        <taxon>Eukaryota</taxon>
        <taxon>Fungi</taxon>
        <taxon>Dikarya</taxon>
        <taxon>Ascomycota</taxon>
        <taxon>Pezizomycotina</taxon>
        <taxon>Dothideomycetes</taxon>
        <taxon>Dothideomycetidae</taxon>
        <taxon>Mycosphaerellales</taxon>
        <taxon>Teratosphaeriaceae</taxon>
        <taxon>Teratosphaeria</taxon>
    </lineage>
</organism>
<dbReference type="PANTHER" id="PTHR44167">
    <property type="entry name" value="OVARIAN-SPECIFIC SERINE/THREONINE-PROTEIN KINASE LOK-RELATED"/>
    <property type="match status" value="1"/>
</dbReference>
<dbReference type="GO" id="GO:0005524">
    <property type="term" value="F:ATP binding"/>
    <property type="evidence" value="ECO:0007669"/>
    <property type="project" value="InterPro"/>
</dbReference>
<feature type="domain" description="Protein kinase" evidence="1">
    <location>
        <begin position="1"/>
        <end position="310"/>
    </location>
</feature>
<dbReference type="InterPro" id="IPR000719">
    <property type="entry name" value="Prot_kinase_dom"/>
</dbReference>
<dbReference type="InterPro" id="IPR008271">
    <property type="entry name" value="Ser/Thr_kinase_AS"/>
</dbReference>